<feature type="transmembrane region" description="Helical" evidence="7">
    <location>
        <begin position="142"/>
        <end position="164"/>
    </location>
</feature>
<evidence type="ECO:0000313" key="8">
    <source>
        <dbReference type="EMBL" id="PRQ06914.1"/>
    </source>
</evidence>
<feature type="transmembrane region" description="Helical" evidence="7">
    <location>
        <begin position="283"/>
        <end position="305"/>
    </location>
</feature>
<dbReference type="PANTHER" id="PTHR43044">
    <property type="match status" value="1"/>
</dbReference>
<dbReference type="PANTHER" id="PTHR43044:SF2">
    <property type="entry name" value="POLYSULPHIDE REDUCTASE NRFD"/>
    <property type="match status" value="1"/>
</dbReference>
<dbReference type="Proteomes" id="UP000238823">
    <property type="component" value="Unassembled WGS sequence"/>
</dbReference>
<feature type="transmembrane region" description="Helical" evidence="7">
    <location>
        <begin position="23"/>
        <end position="53"/>
    </location>
</feature>
<evidence type="ECO:0000256" key="2">
    <source>
        <dbReference type="ARBA" id="ARBA00008929"/>
    </source>
</evidence>
<dbReference type="EMBL" id="PVNL01000063">
    <property type="protein sequence ID" value="PRQ06914.1"/>
    <property type="molecule type" value="Genomic_DNA"/>
</dbReference>
<feature type="transmembrane region" description="Helical" evidence="7">
    <location>
        <begin position="65"/>
        <end position="84"/>
    </location>
</feature>
<gene>
    <name evidence="8" type="ORF">ENSA7_33380</name>
</gene>
<feature type="transmembrane region" description="Helical" evidence="7">
    <location>
        <begin position="350"/>
        <end position="371"/>
    </location>
</feature>
<keyword evidence="4 7" id="KW-0812">Transmembrane</keyword>
<keyword evidence="6 7" id="KW-0472">Membrane</keyword>
<keyword evidence="5 7" id="KW-1133">Transmembrane helix</keyword>
<comment type="similarity">
    <text evidence="2">Belongs to the NrfD family.</text>
</comment>
<evidence type="ECO:0000313" key="9">
    <source>
        <dbReference type="Proteomes" id="UP000238823"/>
    </source>
</evidence>
<sequence>MSTITAAITGWVRDPQRKLAWRVAMGIASLGVLVLFVAIGWLFVAGVGVWGVGSPVSWGIAISSFVWWIGIGHAGTLISAILLLCRQRWRNPINRFAEAMTLVAIVCAAMYPLLHLGRPEYFYWLIPYPSTYAYWPQFRSPLVWDMFAIGTYGVVSLAFWYLGLIPDLATMRDRATGRRARVWALLALGWRGSATQWFHHRQAYNLLAGLATALVVSVHSVVSFDFAVTLLPGWHSTVFPVYFVAGALYSGMTMLLILLIPLRAWFGLHDFVRPRHIELCARLVLVAGLFTAYGYFAEQLFGWYAGDLSSVALVRSHSFGHSAPLYWTVIALNVGLLQLLWVARVRRNTWALFSIAVGINVGMWLERYLIVIDSLERGFLPSGWGEYTATIWDWATLLGSFGLFAAFMLLFIRFVPMISMTEMRELLVEDDGDAG</sequence>
<feature type="transmembrane region" description="Helical" evidence="7">
    <location>
        <begin position="96"/>
        <end position="114"/>
    </location>
</feature>
<comment type="caution">
    <text evidence="8">The sequence shown here is derived from an EMBL/GenBank/DDBJ whole genome shotgun (WGS) entry which is preliminary data.</text>
</comment>
<protein>
    <submittedName>
        <fullName evidence="8">Polysulfide reductase, NrfD</fullName>
    </submittedName>
</protein>
<accession>A0A2S9YP99</accession>
<evidence type="ECO:0000256" key="5">
    <source>
        <dbReference type="ARBA" id="ARBA00022989"/>
    </source>
</evidence>
<reference evidence="8 9" key="1">
    <citation type="submission" date="2018-03" db="EMBL/GenBank/DDBJ databases">
        <title>Draft Genome Sequences of the Obligatory Marine Myxobacteria Enhygromyxa salina SWB007.</title>
        <authorList>
            <person name="Poehlein A."/>
            <person name="Moghaddam J.A."/>
            <person name="Harms H."/>
            <person name="Alanjari M."/>
            <person name="Koenig G.M."/>
            <person name="Daniel R."/>
            <person name="Schaeberle T.F."/>
        </authorList>
    </citation>
    <scope>NUCLEOTIDE SEQUENCE [LARGE SCALE GENOMIC DNA]</scope>
    <source>
        <strain evidence="8 9">SWB007</strain>
    </source>
</reference>
<dbReference type="RefSeq" id="WP_146157783.1">
    <property type="nucleotide sequence ID" value="NZ_PVNL01000063.1"/>
</dbReference>
<feature type="transmembrane region" description="Helical" evidence="7">
    <location>
        <begin position="325"/>
        <end position="343"/>
    </location>
</feature>
<organism evidence="8 9">
    <name type="scientific">Enhygromyxa salina</name>
    <dbReference type="NCBI Taxonomy" id="215803"/>
    <lineage>
        <taxon>Bacteria</taxon>
        <taxon>Pseudomonadati</taxon>
        <taxon>Myxococcota</taxon>
        <taxon>Polyangia</taxon>
        <taxon>Nannocystales</taxon>
        <taxon>Nannocystaceae</taxon>
        <taxon>Enhygromyxa</taxon>
    </lineage>
</organism>
<evidence type="ECO:0000256" key="4">
    <source>
        <dbReference type="ARBA" id="ARBA00022692"/>
    </source>
</evidence>
<comment type="subcellular location">
    <subcellularLocation>
        <location evidence="1">Cell membrane</location>
        <topology evidence="1">Multi-pass membrane protein</topology>
    </subcellularLocation>
</comment>
<dbReference type="AlphaFoldDB" id="A0A2S9YP99"/>
<evidence type="ECO:0000256" key="3">
    <source>
        <dbReference type="ARBA" id="ARBA00022475"/>
    </source>
</evidence>
<evidence type="ECO:0000256" key="7">
    <source>
        <dbReference type="SAM" id="Phobius"/>
    </source>
</evidence>
<dbReference type="InterPro" id="IPR005614">
    <property type="entry name" value="NrfD-like"/>
</dbReference>
<evidence type="ECO:0000256" key="1">
    <source>
        <dbReference type="ARBA" id="ARBA00004651"/>
    </source>
</evidence>
<keyword evidence="3" id="KW-1003">Cell membrane</keyword>
<name>A0A2S9YP99_9BACT</name>
<dbReference type="GO" id="GO:0005886">
    <property type="term" value="C:plasma membrane"/>
    <property type="evidence" value="ECO:0007669"/>
    <property type="project" value="UniProtKB-SubCell"/>
</dbReference>
<feature type="transmembrane region" description="Helical" evidence="7">
    <location>
        <begin position="391"/>
        <end position="415"/>
    </location>
</feature>
<feature type="transmembrane region" description="Helical" evidence="7">
    <location>
        <begin position="203"/>
        <end position="222"/>
    </location>
</feature>
<dbReference type="OrthoDB" id="9806499at2"/>
<dbReference type="Pfam" id="PF03916">
    <property type="entry name" value="NrfD"/>
    <property type="match status" value="1"/>
</dbReference>
<feature type="transmembrane region" description="Helical" evidence="7">
    <location>
        <begin position="242"/>
        <end position="262"/>
    </location>
</feature>
<evidence type="ECO:0000256" key="6">
    <source>
        <dbReference type="ARBA" id="ARBA00023136"/>
    </source>
</evidence>
<proteinExistence type="inferred from homology"/>